<evidence type="ECO:0000313" key="2">
    <source>
        <dbReference type="EMBL" id="WNG47591.1"/>
    </source>
</evidence>
<dbReference type="Pfam" id="PF03704">
    <property type="entry name" value="BTAD"/>
    <property type="match status" value="1"/>
</dbReference>
<organism evidence="2 3">
    <name type="scientific">Archangium minus</name>
    <dbReference type="NCBI Taxonomy" id="83450"/>
    <lineage>
        <taxon>Bacteria</taxon>
        <taxon>Pseudomonadati</taxon>
        <taxon>Myxococcota</taxon>
        <taxon>Myxococcia</taxon>
        <taxon>Myxococcales</taxon>
        <taxon>Cystobacterineae</taxon>
        <taxon>Archangiaceae</taxon>
        <taxon>Archangium</taxon>
    </lineage>
</organism>
<dbReference type="SMART" id="SM01043">
    <property type="entry name" value="BTAD"/>
    <property type="match status" value="1"/>
</dbReference>
<name>A0ABY9WWR6_9BACT</name>
<gene>
    <name evidence="2" type="ORF">F0U60_28305</name>
</gene>
<protein>
    <submittedName>
        <fullName evidence="2">AAA family ATPase</fullName>
    </submittedName>
</protein>
<dbReference type="Pfam" id="PF13191">
    <property type="entry name" value="AAA_16"/>
    <property type="match status" value="1"/>
</dbReference>
<sequence length="657" mass="72871">MVRRRMVAHDDGAGTGWRLELLGGAVLQGPAVRLERLERKTAALLAYLALRGATARAPLAELLWPDSKRETGRNNLRQLLRRLREAVGTGLVDTSQETLRLVPRLNCDAARLVQAFSSGRYAEVGRQEGEFLHGYAYDDCGELGGWVHGQRAHLRDLRLRACEEEAERLEREGQLRAALEWNLRVLEQESTRESAWRRSMRLHCLLGDRASALRAYSRCCAVLEHELGTPPMEETQALARDIERGVPELSSERPVRRELPLSVLRPRVLAGRERAWALLETAWKARMPAFVVGEPGLGKTRLLTEFAATCGRPIVFASRPGDTTVPFASHARFWRLMLAQRPDVVLPPWARRALACILPELEDGSFPPSGEVEKVRLFSAMLELLRLTGESFGTVIADDLQYMDAASFEAISNMVSTATDTGMMPRLPHLVAGLRPGEAPHVEALIRRMADAGLAVRVDLAPLSTSEVAEMLGGVDMPEASGFAEPLARFTGGNPLFIVETLKSLIESGELARGLPRALPPPGRVGAILERRLERLSAPALRLARLLAVARQQFSLELAAQVLDAHPLHIEQGWEELLAAQLVRDHWFTHDLLYEAVLQHLPAPVGVWLHQRVAEHLSQRKVPASLLAHHWREAGDVARAALFDERSQQEALVVRGA</sequence>
<reference evidence="2 3" key="1">
    <citation type="submission" date="2019-08" db="EMBL/GenBank/DDBJ databases">
        <title>Archangium and Cystobacter genomes.</title>
        <authorList>
            <person name="Chen I.-C.K."/>
            <person name="Wielgoss S."/>
        </authorList>
    </citation>
    <scope>NUCLEOTIDE SEQUENCE [LARGE SCALE GENOMIC DNA]</scope>
    <source>
        <strain evidence="2 3">Cbm 6</strain>
    </source>
</reference>
<dbReference type="InterPro" id="IPR051677">
    <property type="entry name" value="AfsR-DnrI-RedD_regulator"/>
</dbReference>
<dbReference type="InterPro" id="IPR011990">
    <property type="entry name" value="TPR-like_helical_dom_sf"/>
</dbReference>
<evidence type="ECO:0000313" key="3">
    <source>
        <dbReference type="Proteomes" id="UP001611383"/>
    </source>
</evidence>
<dbReference type="EMBL" id="CP043494">
    <property type="protein sequence ID" value="WNG47591.1"/>
    <property type="molecule type" value="Genomic_DNA"/>
</dbReference>
<dbReference type="Gene3D" id="1.25.40.10">
    <property type="entry name" value="Tetratricopeptide repeat domain"/>
    <property type="match status" value="1"/>
</dbReference>
<dbReference type="PANTHER" id="PTHR35807">
    <property type="entry name" value="TRANSCRIPTIONAL REGULATOR REDD-RELATED"/>
    <property type="match status" value="1"/>
</dbReference>
<dbReference type="InterPro" id="IPR005158">
    <property type="entry name" value="BTAD"/>
</dbReference>
<keyword evidence="3" id="KW-1185">Reference proteome</keyword>
<dbReference type="SUPFAM" id="SSF48452">
    <property type="entry name" value="TPR-like"/>
    <property type="match status" value="1"/>
</dbReference>
<dbReference type="InterPro" id="IPR041664">
    <property type="entry name" value="AAA_16"/>
</dbReference>
<accession>A0ABY9WWR6</accession>
<feature type="domain" description="Bacterial transcriptional activator" evidence="1">
    <location>
        <begin position="107"/>
        <end position="243"/>
    </location>
</feature>
<dbReference type="SUPFAM" id="SSF52540">
    <property type="entry name" value="P-loop containing nucleoside triphosphate hydrolases"/>
    <property type="match status" value="1"/>
</dbReference>
<proteinExistence type="predicted"/>
<dbReference type="Proteomes" id="UP001611383">
    <property type="component" value="Chromosome"/>
</dbReference>
<dbReference type="InterPro" id="IPR027417">
    <property type="entry name" value="P-loop_NTPase"/>
</dbReference>
<evidence type="ECO:0000259" key="1">
    <source>
        <dbReference type="SMART" id="SM01043"/>
    </source>
</evidence>